<comment type="caution">
    <text evidence="1">The sequence shown here is derived from an EMBL/GenBank/DDBJ whole genome shotgun (WGS) entry which is preliminary data.</text>
</comment>
<dbReference type="EMBL" id="VUYU01000004">
    <property type="protein sequence ID" value="NHZ33345.1"/>
    <property type="molecule type" value="Genomic_DNA"/>
</dbReference>
<dbReference type="RefSeq" id="WP_167222931.1">
    <property type="nucleotide sequence ID" value="NZ_VUYU01000004.1"/>
</dbReference>
<organism evidence="1 2">
    <name type="scientific">Massilia rubra</name>
    <dbReference type="NCBI Taxonomy" id="2607910"/>
    <lineage>
        <taxon>Bacteria</taxon>
        <taxon>Pseudomonadati</taxon>
        <taxon>Pseudomonadota</taxon>
        <taxon>Betaproteobacteria</taxon>
        <taxon>Burkholderiales</taxon>
        <taxon>Oxalobacteraceae</taxon>
        <taxon>Telluria group</taxon>
        <taxon>Massilia</taxon>
    </lineage>
</organism>
<dbReference type="Proteomes" id="UP000785613">
    <property type="component" value="Unassembled WGS sequence"/>
</dbReference>
<reference evidence="1 2" key="1">
    <citation type="submission" date="2019-09" db="EMBL/GenBank/DDBJ databases">
        <title>Taxonomy of Antarctic Massilia spp.: description of Massilia rubra sp. nov., Massilia aquatica sp. nov., Massilia mucilaginosa sp. nov., Massilia frigida sp. nov. isolated from streams, lakes and regoliths.</title>
        <authorList>
            <person name="Holochova P."/>
            <person name="Sedlacek I."/>
            <person name="Kralova S."/>
            <person name="Maslanova I."/>
            <person name="Busse H.-J."/>
            <person name="Stankova E."/>
            <person name="Vrbovska V."/>
            <person name="Kovarovic V."/>
            <person name="Bartak M."/>
            <person name="Svec P."/>
            <person name="Pantucek R."/>
        </authorList>
    </citation>
    <scope>NUCLEOTIDE SEQUENCE [LARGE SCALE GENOMIC DNA]</scope>
    <source>
        <strain evidence="1 2">CCM 8692</strain>
    </source>
</reference>
<proteinExistence type="predicted"/>
<evidence type="ECO:0000313" key="1">
    <source>
        <dbReference type="EMBL" id="NHZ33345.1"/>
    </source>
</evidence>
<evidence type="ECO:0000313" key="2">
    <source>
        <dbReference type="Proteomes" id="UP000785613"/>
    </source>
</evidence>
<sequence length="314" mass="32150">MNQLPQGFYVDALYCFPVGPDGGGNFAVLPGPPTIETSQDSAKPALLASANGAVLSLQSVWRAEASDLDAVLASIAQRYPKLGAVTLTSAELSDVTATLTLHADAQAAHAIGPQPASATAANRAVFSETLTTSEKAAALRAFRGEAGVLTLKYEGTLTLDEVARVEISGDLAAALQSLAPKAAPASGGLFGKKKESPPPAPPTLAACGAAVRAAVAAGQLSVANHDTPNVSQEARDDATSALFATLADTLLAKVQQMGADAIYMKSFPVKVGKQGLERATFLVGGSADLGQWFADHDGARMITETASSIPEPRR</sequence>
<name>A0ABX0LLQ9_9BURK</name>
<accession>A0ABX0LLQ9</accession>
<keyword evidence="2" id="KW-1185">Reference proteome</keyword>
<gene>
    <name evidence="1" type="ORF">F0185_07045</name>
</gene>
<protein>
    <submittedName>
        <fullName evidence="1">Uncharacterized protein</fullName>
    </submittedName>
</protein>